<dbReference type="SUPFAM" id="SSF109854">
    <property type="entry name" value="DinB/YfiT-like putative metalloenzymes"/>
    <property type="match status" value="1"/>
</dbReference>
<accession>A0A9X3I6K0</accession>
<comment type="caution">
    <text evidence="1">The sequence shown here is derived from an EMBL/GenBank/DDBJ whole genome shotgun (WGS) entry which is preliminary data.</text>
</comment>
<dbReference type="RefSeq" id="WP_266063293.1">
    <property type="nucleotide sequence ID" value="NZ_JAPKFM010000026.1"/>
</dbReference>
<sequence>MAGTYTPVTLPFTVSGEKEDLLTLLADQRQMFTVTLRGITEEQARQRTTVSTLTLGGLVKHLAMGEQSTLEELVERDDTAEFDMQKAAHAYELTDDETFAGWVEEYHRAAAALDDYVAQSAGLDELIPQMTAPWQPEREWWTIRKMLLHKLRETAHHCGHADIIREALDGQNTMAALYDGTDPSEWAIG</sequence>
<protein>
    <submittedName>
        <fullName evidence="1">DinB family protein</fullName>
    </submittedName>
</protein>
<dbReference type="AlphaFoldDB" id="A0A9X3I6K0"/>
<organism evidence="1 2">
    <name type="scientific">Gordonia aquimaris</name>
    <dbReference type="NCBI Taxonomy" id="2984863"/>
    <lineage>
        <taxon>Bacteria</taxon>
        <taxon>Bacillati</taxon>
        <taxon>Actinomycetota</taxon>
        <taxon>Actinomycetes</taxon>
        <taxon>Mycobacteriales</taxon>
        <taxon>Gordoniaceae</taxon>
        <taxon>Gordonia</taxon>
    </lineage>
</organism>
<dbReference type="Proteomes" id="UP001143347">
    <property type="component" value="Unassembled WGS sequence"/>
</dbReference>
<dbReference type="InterPro" id="IPR007061">
    <property type="entry name" value="MST-like"/>
</dbReference>
<dbReference type="EMBL" id="JAPKFM010000026">
    <property type="protein sequence ID" value="MCX2966386.1"/>
    <property type="molecule type" value="Genomic_DNA"/>
</dbReference>
<keyword evidence="2" id="KW-1185">Reference proteome</keyword>
<evidence type="ECO:0000313" key="2">
    <source>
        <dbReference type="Proteomes" id="UP001143347"/>
    </source>
</evidence>
<dbReference type="Gene3D" id="1.20.120.450">
    <property type="entry name" value="dinb family like domain"/>
    <property type="match status" value="1"/>
</dbReference>
<reference evidence="1" key="1">
    <citation type="submission" date="2022-10" db="EMBL/GenBank/DDBJ databases">
        <title>WGS of marine actinomycetes from Thailand.</title>
        <authorList>
            <person name="Thawai C."/>
        </authorList>
    </citation>
    <scope>NUCLEOTIDE SEQUENCE</scope>
    <source>
        <strain evidence="1">SW21</strain>
    </source>
</reference>
<dbReference type="InterPro" id="IPR034660">
    <property type="entry name" value="DinB/YfiT-like"/>
</dbReference>
<name>A0A9X3I6K0_9ACTN</name>
<proteinExistence type="predicted"/>
<dbReference type="Pfam" id="PF04978">
    <property type="entry name" value="MST"/>
    <property type="match status" value="1"/>
</dbReference>
<gene>
    <name evidence="1" type="ORF">OSB52_20085</name>
</gene>
<evidence type="ECO:0000313" key="1">
    <source>
        <dbReference type="EMBL" id="MCX2966386.1"/>
    </source>
</evidence>